<feature type="compositionally biased region" description="Low complexity" evidence="2">
    <location>
        <begin position="459"/>
        <end position="469"/>
    </location>
</feature>
<dbReference type="AlphaFoldDB" id="A0A078AXQ4"/>
<reference evidence="3 4" key="1">
    <citation type="submission" date="2014-06" db="EMBL/GenBank/DDBJ databases">
        <authorList>
            <person name="Swart Estienne"/>
        </authorList>
    </citation>
    <scope>NUCLEOTIDE SEQUENCE [LARGE SCALE GENOMIC DNA]</scope>
    <source>
        <strain evidence="3 4">130c</strain>
    </source>
</reference>
<dbReference type="Proteomes" id="UP000039865">
    <property type="component" value="Unassembled WGS sequence"/>
</dbReference>
<feature type="coiled-coil region" evidence="1">
    <location>
        <begin position="55"/>
        <end position="82"/>
    </location>
</feature>
<proteinExistence type="predicted"/>
<dbReference type="OMA" id="NDMYIES"/>
<evidence type="ECO:0000256" key="1">
    <source>
        <dbReference type="SAM" id="Coils"/>
    </source>
</evidence>
<sequence length="572" mass="68285">MTIKAAISKHLLEMSQTLDQQLFGLVSKEVQDKNDFEVAKINNDEAQIGNEDPQKLLEQEKIKQKKQEIERLKAKQSILLTNNIEKKILNNDLSVLESNVQSPTRQKQNVQDDKNKAVKEQGLDDAKLLVKKINEEKREREKRRQEMLRLEQEKTQREIEERQKKQDEEISKLEEEKRQKREEAEKRIKQRIEERQQSQQRMIVETKKIAKKPKLYQEIEKKFSEEQIRELEKERLEKLKEIKDNHKSVNKDDIESHSRKYDDLMRQKKEELRKKRGGLEYQSESTDQLRNYKSKFYEDILNNEKEQKEQMFKEKQDKKKMQDKVGSYAKYVKEMYWPQVSEQKRLQLESVKENIRHPLRRDNEDNAMYSAPVGQQEKKRAIARHGTADNRVNYTQQHKSKNVTSVRNLQSYVKDDNISSHSSQNGQNIKHNGFSSEPEMMHKDEERRPQRRNIKPLAQNSNQSQLLNENQKKPPKDYLREFKSKRGQDKNQNQNYAAQEMERLLANPQLSDVEKYELVKIKTDQLEQKAHLEEKMLNVMGQNTNRNVDKTIQVNDMYIESIKAKLMMLDQI</sequence>
<feature type="compositionally biased region" description="Polar residues" evidence="2">
    <location>
        <begin position="390"/>
        <end position="411"/>
    </location>
</feature>
<feature type="region of interest" description="Disordered" evidence="2">
    <location>
        <begin position="356"/>
        <end position="475"/>
    </location>
</feature>
<feature type="region of interest" description="Disordered" evidence="2">
    <location>
        <begin position="244"/>
        <end position="264"/>
    </location>
</feature>
<dbReference type="InParanoid" id="A0A078AXQ4"/>
<dbReference type="OrthoDB" id="313544at2759"/>
<feature type="region of interest" description="Disordered" evidence="2">
    <location>
        <begin position="140"/>
        <end position="200"/>
    </location>
</feature>
<feature type="compositionally biased region" description="Basic and acidic residues" evidence="2">
    <location>
        <begin position="140"/>
        <end position="196"/>
    </location>
</feature>
<feature type="compositionally biased region" description="Polar residues" evidence="2">
    <location>
        <begin position="419"/>
        <end position="435"/>
    </location>
</feature>
<keyword evidence="4" id="KW-1185">Reference proteome</keyword>
<evidence type="ECO:0000313" key="4">
    <source>
        <dbReference type="Proteomes" id="UP000039865"/>
    </source>
</evidence>
<evidence type="ECO:0000313" key="3">
    <source>
        <dbReference type="EMBL" id="CDW86846.1"/>
    </source>
</evidence>
<accession>A0A078AXQ4</accession>
<name>A0A078AXQ4_STYLE</name>
<keyword evidence="1" id="KW-0175">Coiled coil</keyword>
<organism evidence="3 4">
    <name type="scientific">Stylonychia lemnae</name>
    <name type="common">Ciliate</name>
    <dbReference type="NCBI Taxonomy" id="5949"/>
    <lineage>
        <taxon>Eukaryota</taxon>
        <taxon>Sar</taxon>
        <taxon>Alveolata</taxon>
        <taxon>Ciliophora</taxon>
        <taxon>Intramacronucleata</taxon>
        <taxon>Spirotrichea</taxon>
        <taxon>Stichotrichia</taxon>
        <taxon>Sporadotrichida</taxon>
        <taxon>Oxytrichidae</taxon>
        <taxon>Stylonychinae</taxon>
        <taxon>Stylonychia</taxon>
    </lineage>
</organism>
<dbReference type="EMBL" id="CCKQ01015033">
    <property type="protein sequence ID" value="CDW86846.1"/>
    <property type="molecule type" value="Genomic_DNA"/>
</dbReference>
<protein>
    <submittedName>
        <fullName evidence="3">Uncharacterized protein</fullName>
    </submittedName>
</protein>
<feature type="compositionally biased region" description="Basic and acidic residues" evidence="2">
    <location>
        <begin position="439"/>
        <end position="448"/>
    </location>
</feature>
<evidence type="ECO:0000256" key="2">
    <source>
        <dbReference type="SAM" id="MobiDB-lite"/>
    </source>
</evidence>
<gene>
    <name evidence="3" type="primary">Contig13371.g14267</name>
    <name evidence="3" type="ORF">STYLEM_15945</name>
</gene>